<gene>
    <name evidence="8" type="ORF">MACH26_00280</name>
</gene>
<keyword evidence="5" id="KW-0333">Golgi apparatus</keyword>
<evidence type="ECO:0000256" key="6">
    <source>
        <dbReference type="ARBA" id="ARBA00023136"/>
    </source>
</evidence>
<reference evidence="8" key="1">
    <citation type="submission" date="2023-01" db="EMBL/GenBank/DDBJ databases">
        <title>Complete genome sequence of Planctobacterium marinum strain Dej080120_11.</title>
        <authorList>
            <person name="Ueki S."/>
            <person name="Maruyama F."/>
        </authorList>
    </citation>
    <scope>NUCLEOTIDE SEQUENCE</scope>
    <source>
        <strain evidence="8">Dej080120_11</strain>
    </source>
</reference>
<evidence type="ECO:0000256" key="2">
    <source>
        <dbReference type="ARBA" id="ARBA00022679"/>
    </source>
</evidence>
<dbReference type="PANTHER" id="PTHR12137:SF54">
    <property type="entry name" value="CARBOHYDRATE SULFOTRANSFERASE"/>
    <property type="match status" value="1"/>
</dbReference>
<evidence type="ECO:0000256" key="4">
    <source>
        <dbReference type="ARBA" id="ARBA00022989"/>
    </source>
</evidence>
<dbReference type="Pfam" id="PF03567">
    <property type="entry name" value="Sulfotransfer_2"/>
    <property type="match status" value="1"/>
</dbReference>
<dbReference type="SUPFAM" id="SSF52540">
    <property type="entry name" value="P-loop containing nucleoside triphosphate hydrolases"/>
    <property type="match status" value="1"/>
</dbReference>
<evidence type="ECO:0000313" key="8">
    <source>
        <dbReference type="EMBL" id="BDX04507.1"/>
    </source>
</evidence>
<evidence type="ECO:0008006" key="10">
    <source>
        <dbReference type="Google" id="ProtNLM"/>
    </source>
</evidence>
<name>A0AA48HJ24_9ALTE</name>
<keyword evidence="6" id="KW-0472">Membrane</keyword>
<evidence type="ECO:0000256" key="5">
    <source>
        <dbReference type="ARBA" id="ARBA00023034"/>
    </source>
</evidence>
<evidence type="ECO:0000256" key="7">
    <source>
        <dbReference type="ARBA" id="ARBA00023180"/>
    </source>
</evidence>
<dbReference type="KEGG" id="pmaw:MACH26_00280"/>
<dbReference type="GO" id="GO:0008146">
    <property type="term" value="F:sulfotransferase activity"/>
    <property type="evidence" value="ECO:0007669"/>
    <property type="project" value="InterPro"/>
</dbReference>
<keyword evidence="4" id="KW-1133">Transmembrane helix</keyword>
<evidence type="ECO:0000256" key="1">
    <source>
        <dbReference type="ARBA" id="ARBA00004323"/>
    </source>
</evidence>
<dbReference type="InterPro" id="IPR005331">
    <property type="entry name" value="Sulfotransferase"/>
</dbReference>
<dbReference type="RefSeq" id="WP_338290279.1">
    <property type="nucleotide sequence ID" value="NZ_AP027272.1"/>
</dbReference>
<organism evidence="8 9">
    <name type="scientific">Planctobacterium marinum</name>
    <dbReference type="NCBI Taxonomy" id="1631968"/>
    <lineage>
        <taxon>Bacteria</taxon>
        <taxon>Pseudomonadati</taxon>
        <taxon>Pseudomonadota</taxon>
        <taxon>Gammaproteobacteria</taxon>
        <taxon>Alteromonadales</taxon>
        <taxon>Alteromonadaceae</taxon>
        <taxon>Planctobacterium</taxon>
    </lineage>
</organism>
<protein>
    <recommendedName>
        <fullName evidence="10">Sulfotransferase family protein</fullName>
    </recommendedName>
</protein>
<evidence type="ECO:0000256" key="3">
    <source>
        <dbReference type="ARBA" id="ARBA00022692"/>
    </source>
</evidence>
<keyword evidence="2" id="KW-0808">Transferase</keyword>
<dbReference type="InterPro" id="IPR027417">
    <property type="entry name" value="P-loop_NTPase"/>
</dbReference>
<dbReference type="PANTHER" id="PTHR12137">
    <property type="entry name" value="CARBOHYDRATE SULFOTRANSFERASE"/>
    <property type="match status" value="1"/>
</dbReference>
<dbReference type="GO" id="GO:0016051">
    <property type="term" value="P:carbohydrate biosynthetic process"/>
    <property type="evidence" value="ECO:0007669"/>
    <property type="project" value="InterPro"/>
</dbReference>
<keyword evidence="3" id="KW-0812">Transmembrane</keyword>
<dbReference type="Proteomes" id="UP001333710">
    <property type="component" value="Chromosome"/>
</dbReference>
<sequence>MLISDSHRFIFVHVRKSGGTSIRDSVEKLSNPINKSLGAKVKSRFLKLERDHRKYAYRFHEDINTVKQLMPDETFKSYFKFAFVRNPWSRLASEYEYIRRTPEHGRHAKLKQMEFSDFIKYQSRRKDAHQINMLTDKNGNLQLDFVGKFENLANDWKTVTDQLGIENIALPHRNNAGIKNYDSYYTPETEKLVTRLWQRDIETFDYV</sequence>
<keyword evidence="9" id="KW-1185">Reference proteome</keyword>
<proteinExistence type="predicted"/>
<evidence type="ECO:0000313" key="9">
    <source>
        <dbReference type="Proteomes" id="UP001333710"/>
    </source>
</evidence>
<dbReference type="Gene3D" id="3.40.50.300">
    <property type="entry name" value="P-loop containing nucleotide triphosphate hydrolases"/>
    <property type="match status" value="1"/>
</dbReference>
<accession>A0AA48HJ24</accession>
<dbReference type="AlphaFoldDB" id="A0AA48HJ24"/>
<dbReference type="InterPro" id="IPR018011">
    <property type="entry name" value="Carb_sulfotrans_8-10"/>
</dbReference>
<dbReference type="EMBL" id="AP027272">
    <property type="protein sequence ID" value="BDX04507.1"/>
    <property type="molecule type" value="Genomic_DNA"/>
</dbReference>
<comment type="subcellular location">
    <subcellularLocation>
        <location evidence="1">Golgi apparatus membrane</location>
        <topology evidence="1">Single-pass type II membrane protein</topology>
    </subcellularLocation>
</comment>
<dbReference type="GO" id="GO:0016020">
    <property type="term" value="C:membrane"/>
    <property type="evidence" value="ECO:0007669"/>
    <property type="project" value="InterPro"/>
</dbReference>
<keyword evidence="7" id="KW-0325">Glycoprotein</keyword>